<gene>
    <name evidence="1" type="ORF">BUZ61_03180</name>
</gene>
<organism evidence="1 2">
    <name type="scientific">Staphylococcus nepalensis</name>
    <dbReference type="NCBI Taxonomy" id="214473"/>
    <lineage>
        <taxon>Bacteria</taxon>
        <taxon>Bacillati</taxon>
        <taxon>Bacillota</taxon>
        <taxon>Bacilli</taxon>
        <taxon>Bacillales</taxon>
        <taxon>Staphylococcaceae</taxon>
        <taxon>Staphylococcus</taxon>
    </lineage>
</organism>
<accession>A0A2T4SCS3</accession>
<evidence type="ECO:0008006" key="3">
    <source>
        <dbReference type="Google" id="ProtNLM"/>
    </source>
</evidence>
<name>A0A2T4SCS3_9STAP</name>
<reference evidence="1 2" key="1">
    <citation type="journal article" date="2016" name="Front. Microbiol.">
        <title>Comprehensive Phylogenetic Analysis of Bovine Non-aureus Staphylococci Species Based on Whole-Genome Sequencing.</title>
        <authorList>
            <person name="Naushad S."/>
            <person name="Barkema H.W."/>
            <person name="Luby C."/>
            <person name="Condas L.A."/>
            <person name="Nobrega D.B."/>
            <person name="Carson D.A."/>
            <person name="De Buck J."/>
        </authorList>
    </citation>
    <scope>NUCLEOTIDE SEQUENCE [LARGE SCALE GENOMIC DNA]</scope>
    <source>
        <strain evidence="1 2">SNUC 4337</strain>
    </source>
</reference>
<protein>
    <recommendedName>
        <fullName evidence="3">HD domain-containing protein</fullName>
    </recommendedName>
</protein>
<dbReference type="Gene3D" id="1.10.3210.10">
    <property type="entry name" value="Hypothetical protein af1432"/>
    <property type="match status" value="1"/>
</dbReference>
<evidence type="ECO:0000313" key="1">
    <source>
        <dbReference type="EMBL" id="PTK60177.1"/>
    </source>
</evidence>
<dbReference type="SUPFAM" id="SSF109604">
    <property type="entry name" value="HD-domain/PDEase-like"/>
    <property type="match status" value="1"/>
</dbReference>
<dbReference type="EMBL" id="PZHR01000009">
    <property type="protein sequence ID" value="PTK60177.1"/>
    <property type="molecule type" value="Genomic_DNA"/>
</dbReference>
<proteinExistence type="predicted"/>
<sequence>MNINLPLQTYLSQRSCDIFKKWERFMMQSVDFWLTDSIWHTQQHSARVMFYNLILADRLQLDSNQCEQLATCSVFHDTRRLDEGLDKGHGLRAAKYYKTSCLKHGLLYNDTVAYIMAYHDQDDNEAQASFKSELQDPEKALYLYKIFKDADALDRYRLGSGALNVNFLRNEQSLDLIELAQYLNDV</sequence>
<dbReference type="Proteomes" id="UP000240400">
    <property type="component" value="Unassembled WGS sequence"/>
</dbReference>
<evidence type="ECO:0000313" key="2">
    <source>
        <dbReference type="Proteomes" id="UP000240400"/>
    </source>
</evidence>
<dbReference type="OrthoDB" id="7069048at2"/>
<dbReference type="RefSeq" id="WP_107644029.1">
    <property type="nucleotide sequence ID" value="NZ_PZHR01000009.1"/>
</dbReference>
<dbReference type="AlphaFoldDB" id="A0A2T4SCS3"/>
<comment type="caution">
    <text evidence="1">The sequence shown here is derived from an EMBL/GenBank/DDBJ whole genome shotgun (WGS) entry which is preliminary data.</text>
</comment>